<reference evidence="2 3" key="1">
    <citation type="submission" date="2019-06" db="EMBL/GenBank/DDBJ databases">
        <title>Sequencing the genomes of 1000 actinobacteria strains.</title>
        <authorList>
            <person name="Klenk H.-P."/>
        </authorList>
    </citation>
    <scope>NUCLEOTIDE SEQUENCE [LARGE SCALE GENOMIC DNA]</scope>
    <source>
        <strain evidence="2 3">DSM 45928</strain>
    </source>
</reference>
<feature type="domain" description="AB hydrolase-1" evidence="1">
    <location>
        <begin position="36"/>
        <end position="273"/>
    </location>
</feature>
<dbReference type="PANTHER" id="PTHR43194:SF5">
    <property type="entry name" value="PIMELOYL-[ACYL-CARRIER PROTEIN] METHYL ESTER ESTERASE"/>
    <property type="match status" value="1"/>
</dbReference>
<dbReference type="InterPro" id="IPR000073">
    <property type="entry name" value="AB_hydrolase_1"/>
</dbReference>
<evidence type="ECO:0000259" key="1">
    <source>
        <dbReference type="Pfam" id="PF12697"/>
    </source>
</evidence>
<comment type="caution">
    <text evidence="2">The sequence shown here is derived from an EMBL/GenBank/DDBJ whole genome shotgun (WGS) entry which is preliminary data.</text>
</comment>
<protein>
    <submittedName>
        <fullName evidence="2">Pimeloyl-ACP methyl ester carboxylesterase</fullName>
    </submittedName>
</protein>
<dbReference type="OrthoDB" id="9785847at2"/>
<evidence type="ECO:0000313" key="3">
    <source>
        <dbReference type="Proteomes" id="UP000317043"/>
    </source>
</evidence>
<dbReference type="Pfam" id="PF12697">
    <property type="entry name" value="Abhydrolase_6"/>
    <property type="match status" value="1"/>
</dbReference>
<dbReference type="Proteomes" id="UP000317043">
    <property type="component" value="Unassembled WGS sequence"/>
</dbReference>
<organism evidence="2 3">
    <name type="scientific">Stackebrandtia endophytica</name>
    <dbReference type="NCBI Taxonomy" id="1496996"/>
    <lineage>
        <taxon>Bacteria</taxon>
        <taxon>Bacillati</taxon>
        <taxon>Actinomycetota</taxon>
        <taxon>Actinomycetes</taxon>
        <taxon>Glycomycetales</taxon>
        <taxon>Glycomycetaceae</taxon>
        <taxon>Stackebrandtia</taxon>
    </lineage>
</organism>
<dbReference type="EMBL" id="VFOW01000001">
    <property type="protein sequence ID" value="TQL77236.1"/>
    <property type="molecule type" value="Genomic_DNA"/>
</dbReference>
<dbReference type="InParanoid" id="A0A543AXD7"/>
<dbReference type="SUPFAM" id="SSF53474">
    <property type="entry name" value="alpha/beta-Hydrolases"/>
    <property type="match status" value="1"/>
</dbReference>
<keyword evidence="3" id="KW-1185">Reference proteome</keyword>
<gene>
    <name evidence="2" type="ORF">FB566_2788</name>
</gene>
<dbReference type="GO" id="GO:0003824">
    <property type="term" value="F:catalytic activity"/>
    <property type="evidence" value="ECO:0007669"/>
    <property type="project" value="UniProtKB-ARBA"/>
</dbReference>
<dbReference type="InterPro" id="IPR050228">
    <property type="entry name" value="Carboxylesterase_BioH"/>
</dbReference>
<dbReference type="AlphaFoldDB" id="A0A543AXD7"/>
<dbReference type="InterPro" id="IPR029058">
    <property type="entry name" value="AB_hydrolase_fold"/>
</dbReference>
<dbReference type="PANTHER" id="PTHR43194">
    <property type="entry name" value="HYDROLASE ALPHA/BETA FOLD FAMILY"/>
    <property type="match status" value="1"/>
</dbReference>
<dbReference type="Gene3D" id="3.40.50.1820">
    <property type="entry name" value="alpha/beta hydrolase"/>
    <property type="match status" value="1"/>
</dbReference>
<accession>A0A543AXD7</accession>
<proteinExistence type="predicted"/>
<dbReference type="PRINTS" id="PR00111">
    <property type="entry name" value="ABHYDROLASE"/>
</dbReference>
<dbReference type="RefSeq" id="WP_142039817.1">
    <property type="nucleotide sequence ID" value="NZ_JBHTGS010000001.1"/>
</dbReference>
<evidence type="ECO:0000313" key="2">
    <source>
        <dbReference type="EMBL" id="TQL77236.1"/>
    </source>
</evidence>
<sequence length="282" mass="30406">MTPSALLPDPVMVDVDGAVVATYTMEPAGAPARTDVVLCHGTPWSAAVWAPVARALSDTHRVFLWDMPGYGQSITDTPATIHLHRQASRLATLIDHWGLTSPHVVAHDIGGAVALGAHLLNGVDYASLYLLDIVALPPWGSPFFRLVAQNEQVFAAVPPTLHRALAREYIAGAAAGPLGADVLDDLVRPWSTTAGQRAFYHQIAQLRPDQTEPIADRLDRVRCRTRIGWGEADPWIPRDQAAELAARLPGAVTAHYFPDAGHLVPLEAARDVSAELATWLDD</sequence>
<name>A0A543AXD7_9ACTN</name>